<accession>A0A2I1HCD4</accession>
<sequence>MQIFPILKDISSSTLISIASDYINYTQCMPKEYDKQFRHYTNLLSELIIKEGAKVMFLTNKLFSEPVEELCNGSIAEPKEYLRGNQFHLIPKRLNESNELMQLTIYTYCNGRYQAVDDHLKTSYYMMVI</sequence>
<comment type="caution">
    <text evidence="1">The sequence shown here is derived from an EMBL/GenBank/DDBJ whole genome shotgun (WGS) entry which is preliminary data.</text>
</comment>
<proteinExistence type="predicted"/>
<dbReference type="Proteomes" id="UP000234323">
    <property type="component" value="Unassembled WGS sequence"/>
</dbReference>
<organism evidence="1 2">
    <name type="scientific">Rhizophagus irregularis</name>
    <dbReference type="NCBI Taxonomy" id="588596"/>
    <lineage>
        <taxon>Eukaryota</taxon>
        <taxon>Fungi</taxon>
        <taxon>Fungi incertae sedis</taxon>
        <taxon>Mucoromycota</taxon>
        <taxon>Glomeromycotina</taxon>
        <taxon>Glomeromycetes</taxon>
        <taxon>Glomerales</taxon>
        <taxon>Glomeraceae</taxon>
        <taxon>Rhizophagus</taxon>
    </lineage>
</organism>
<dbReference type="EMBL" id="LLXI01002207">
    <property type="protein sequence ID" value="PKY56505.1"/>
    <property type="molecule type" value="Genomic_DNA"/>
</dbReference>
<protein>
    <submittedName>
        <fullName evidence="1">Uncharacterized protein</fullName>
    </submittedName>
</protein>
<evidence type="ECO:0000313" key="1">
    <source>
        <dbReference type="EMBL" id="PKY56505.1"/>
    </source>
</evidence>
<keyword evidence="2" id="KW-1185">Reference proteome</keyword>
<reference evidence="1 2" key="1">
    <citation type="submission" date="2015-10" db="EMBL/GenBank/DDBJ databases">
        <title>Genome analyses suggest a sexual origin of heterokaryosis in a supposedly ancient asexual fungus.</title>
        <authorList>
            <person name="Ropars J."/>
            <person name="Sedzielewska K."/>
            <person name="Noel J."/>
            <person name="Charron P."/>
            <person name="Farinelli L."/>
            <person name="Marton T."/>
            <person name="Kruger M."/>
            <person name="Pelin A."/>
            <person name="Brachmann A."/>
            <person name="Corradi N."/>
        </authorList>
    </citation>
    <scope>NUCLEOTIDE SEQUENCE [LARGE SCALE GENOMIC DNA]</scope>
    <source>
        <strain evidence="1 2">A4</strain>
    </source>
</reference>
<dbReference type="VEuPathDB" id="FungiDB:RhiirA1_461415"/>
<name>A0A2I1HCD4_9GLOM</name>
<evidence type="ECO:0000313" key="2">
    <source>
        <dbReference type="Proteomes" id="UP000234323"/>
    </source>
</evidence>
<dbReference type="AlphaFoldDB" id="A0A2I1HCD4"/>
<gene>
    <name evidence="1" type="ORF">RhiirA4_476843</name>
</gene>